<dbReference type="SMART" id="SM00062">
    <property type="entry name" value="PBPb"/>
    <property type="match status" value="1"/>
</dbReference>
<dbReference type="AlphaFoldDB" id="A0A8J7FPX0"/>
<proteinExistence type="predicted"/>
<evidence type="ECO:0000256" key="2">
    <source>
        <dbReference type="SAM" id="Phobius"/>
    </source>
</evidence>
<evidence type="ECO:0000256" key="1">
    <source>
        <dbReference type="ARBA" id="ARBA00022729"/>
    </source>
</evidence>
<comment type="caution">
    <text evidence="4">The sequence shown here is derived from an EMBL/GenBank/DDBJ whole genome shotgun (WGS) entry which is preliminary data.</text>
</comment>
<dbReference type="Gene3D" id="3.40.190.10">
    <property type="entry name" value="Periplasmic binding protein-like II"/>
    <property type="match status" value="2"/>
</dbReference>
<keyword evidence="2" id="KW-0472">Membrane</keyword>
<dbReference type="PANTHER" id="PTHR35936:SF32">
    <property type="entry name" value="MEMBRANE-BOUND LYTIC MUREIN TRANSGLYCOSYLASE F"/>
    <property type="match status" value="1"/>
</dbReference>
<dbReference type="Proteomes" id="UP000604481">
    <property type="component" value="Unassembled WGS sequence"/>
</dbReference>
<evidence type="ECO:0000259" key="3">
    <source>
        <dbReference type="SMART" id="SM00062"/>
    </source>
</evidence>
<dbReference type="RefSeq" id="WP_194114938.1">
    <property type="nucleotide sequence ID" value="NZ_JADFUA010000001.1"/>
</dbReference>
<dbReference type="PANTHER" id="PTHR35936">
    <property type="entry name" value="MEMBRANE-BOUND LYTIC MUREIN TRANSGLYCOSYLASE F"/>
    <property type="match status" value="1"/>
</dbReference>
<name>A0A8J7FPX0_9NEIS</name>
<dbReference type="InterPro" id="IPR001638">
    <property type="entry name" value="Solute-binding_3/MltF_N"/>
</dbReference>
<protein>
    <submittedName>
        <fullName evidence="4">Transporter substrate-binding domain-containing protein</fullName>
    </submittedName>
</protein>
<reference evidence="4 5" key="1">
    <citation type="submission" date="2020-10" db="EMBL/GenBank/DDBJ databases">
        <title>The genome sequence of Chitinilyticum litopenaei 4Y14.</title>
        <authorList>
            <person name="Liu Y."/>
        </authorList>
    </citation>
    <scope>NUCLEOTIDE SEQUENCE [LARGE SCALE GENOMIC DNA]</scope>
    <source>
        <strain evidence="4 5">4Y14</strain>
    </source>
</reference>
<feature type="domain" description="Solute-binding protein family 3/N-terminal" evidence="3">
    <location>
        <begin position="32"/>
        <end position="250"/>
    </location>
</feature>
<keyword evidence="2" id="KW-0812">Transmembrane</keyword>
<keyword evidence="5" id="KW-1185">Reference proteome</keyword>
<keyword evidence="1" id="KW-0732">Signal</keyword>
<sequence>MKPVPYPGAGLWLCGLLLVALAASATAAERLRVRFAPEQNYGPFIYASESGQVQGLSYELLLALLPDAELELELQPPAPLDTILQRAEAGQVDLISSLRPTPERARFLGFTRPYVSIPAVLLMPEQTSSTLDKLARQPVAVGRGYAVEAFVRERYPAVQWQAVSDDRAGMRLLQEGKVRGVVIDLASAIFTGDTIAYRDWRVAQQIGFDYQLSFAYPLSRPDIGERLDRALRQFDDTRRQAILARWLSRSGAPAQNMQRQILTGAGLGLLAGAIVLLLRQHFRRRGRS</sequence>
<dbReference type="EMBL" id="JADFUA010000001">
    <property type="protein sequence ID" value="MBE9608451.1"/>
    <property type="molecule type" value="Genomic_DNA"/>
</dbReference>
<feature type="transmembrane region" description="Helical" evidence="2">
    <location>
        <begin position="261"/>
        <end position="278"/>
    </location>
</feature>
<keyword evidence="2" id="KW-1133">Transmembrane helix</keyword>
<gene>
    <name evidence="4" type="ORF">INR99_03735</name>
</gene>
<accession>A0A8J7FPX0</accession>
<dbReference type="CDD" id="cd01007">
    <property type="entry name" value="PBP2_BvgS_HisK_like"/>
    <property type="match status" value="1"/>
</dbReference>
<dbReference type="Pfam" id="PF00497">
    <property type="entry name" value="SBP_bac_3"/>
    <property type="match status" value="1"/>
</dbReference>
<organism evidence="4 5">
    <name type="scientific">Chitinilyticum piscinae</name>
    <dbReference type="NCBI Taxonomy" id="2866724"/>
    <lineage>
        <taxon>Bacteria</taxon>
        <taxon>Pseudomonadati</taxon>
        <taxon>Pseudomonadota</taxon>
        <taxon>Betaproteobacteria</taxon>
        <taxon>Neisseriales</taxon>
        <taxon>Chitinibacteraceae</taxon>
        <taxon>Chitinilyticum</taxon>
    </lineage>
</organism>
<evidence type="ECO:0000313" key="5">
    <source>
        <dbReference type="Proteomes" id="UP000604481"/>
    </source>
</evidence>
<evidence type="ECO:0000313" key="4">
    <source>
        <dbReference type="EMBL" id="MBE9608451.1"/>
    </source>
</evidence>
<dbReference type="SUPFAM" id="SSF53850">
    <property type="entry name" value="Periplasmic binding protein-like II"/>
    <property type="match status" value="1"/>
</dbReference>